<feature type="region of interest" description="Disordered" evidence="1">
    <location>
        <begin position="424"/>
        <end position="461"/>
    </location>
</feature>
<feature type="region of interest" description="Disordered" evidence="1">
    <location>
        <begin position="1048"/>
        <end position="1076"/>
    </location>
</feature>
<accession>B8CG04</accession>
<evidence type="ECO:0000313" key="2">
    <source>
        <dbReference type="EMBL" id="EED87728.1"/>
    </source>
</evidence>
<name>B8CG04_THAPS</name>
<feature type="compositionally biased region" description="Acidic residues" evidence="1">
    <location>
        <begin position="1048"/>
        <end position="1061"/>
    </location>
</feature>
<dbReference type="HOGENOM" id="CLU_284352_0_0_1"/>
<sequence length="1093" mass="117990">MDFDEIGFFGVPFASPLNDKTKKKNGSCNGGGKSTKQYGKTTVNSSRVVGAASTATNAATGARLSSKSSTLRRARKSKPSSLATLNGDKVRGSAAAAVGPFAKSVTKKRRLSLAKDADDSVCNDRMHGVTNGIDNGGGVDADDDDSSSSCSSDDEALSDLKPRSASSALTNGASEAVSASRPLANPKPKSIAKATLKSSSGGASGRSVRISNDSVSNKSVTKPGTKQLGLQSFLAKTSPNNTTSSFVKSGAGKSSSVASNNAAGSTARSLMATPVGSDGGGNKRQRCSFVSASSLLNEDTQRQKEQLAPMEGATDQSSRKNEEGEGEMNNSGGGDRDKVLVEDELDEFSDEASDNEGRESSANVATAANFVNETTSSDTNDLDTTTTDNVDNIKATMANRKLQRLKVRNTLRFSISPCIYSHHFPSGPPRHLQQHQVDMSSTPEEQQQTRQQYKRNEQRYHQKLQQQHSKRLLHGDSGVNILSQLFQRSILSSTPRTTASVTKFVQAGRMWNVSETVRLNPSVNHSNAPLNYNSSNAGVNIGEGGEVTAMSFDKEGVLLATGDDRGVIHVFDFDDVFAMDGRKRNEKGYMEGERIGLERDVGGVVSGNEIGVDEKDGIDLRKETEESMREEACSEQQQPAISTITPGSSHPLLSFQCRAKSSVGGGGVSPRVSSLHWNPDNQDHLAVSFAHGTSGGSVDNEICIMSKAKEVFDHGTSNGRLLWNSTTVDYSKSKGRPFNWQSEGKICTRKAFSTTVTPTTLASWDMYQLIARDLSKLDPNAKLPARRWIAAHKMNLVEYKCENGVVWHKLNMVLKCGWVVVVELSASSDGTNGVQSNSIALRLHIIHRTTRIECFNSFNERVTILGGMALNFSLPDIPIPSSTPIHSLKNMIWIGDVKAKRYIMPSKDKNTLGEEHGVVLSQPVSTTITSSPLEEQLRHPGDGLVLLDVSSPADQASSSHEGYGGEDYQHNKRIFARVPLINGTPLSLAMHPSGEWMVVGYGMNGRGISLHPLELLTRRKTQVKDVAFTMKNDFANIFSEYNVTTEEYDSDLNDTEDEEEIPLLASPPPSENETITSSGKVCLKEGQYEFCAV</sequence>
<proteinExistence type="predicted"/>
<dbReference type="GeneID" id="7448243"/>
<feature type="compositionally biased region" description="Low complexity" evidence="1">
    <location>
        <begin position="198"/>
        <end position="207"/>
    </location>
</feature>
<keyword evidence="3" id="KW-1185">Reference proteome</keyword>
<dbReference type="AlphaFoldDB" id="B8CG04"/>
<organism evidence="2 3">
    <name type="scientific">Thalassiosira pseudonana</name>
    <name type="common">Marine diatom</name>
    <name type="synonym">Cyclotella nana</name>
    <dbReference type="NCBI Taxonomy" id="35128"/>
    <lineage>
        <taxon>Eukaryota</taxon>
        <taxon>Sar</taxon>
        <taxon>Stramenopiles</taxon>
        <taxon>Ochrophyta</taxon>
        <taxon>Bacillariophyta</taxon>
        <taxon>Coscinodiscophyceae</taxon>
        <taxon>Thalassiosirophycidae</taxon>
        <taxon>Thalassiosirales</taxon>
        <taxon>Thalassiosiraceae</taxon>
        <taxon>Thalassiosira</taxon>
    </lineage>
</organism>
<feature type="compositionally biased region" description="Acidic residues" evidence="1">
    <location>
        <begin position="342"/>
        <end position="354"/>
    </location>
</feature>
<feature type="compositionally biased region" description="Polar residues" evidence="1">
    <location>
        <begin position="164"/>
        <end position="173"/>
    </location>
</feature>
<feature type="region of interest" description="Disordered" evidence="1">
    <location>
        <begin position="1"/>
        <end position="387"/>
    </location>
</feature>
<dbReference type="PaxDb" id="35128-Thaps11941"/>
<dbReference type="KEGG" id="tps:THAPSDRAFT_11941"/>
<protein>
    <submittedName>
        <fullName evidence="2">Uncharacterized protein</fullName>
    </submittedName>
</protein>
<feature type="compositionally biased region" description="Low complexity" evidence="1">
    <location>
        <begin position="50"/>
        <end position="62"/>
    </location>
</feature>
<gene>
    <name evidence="2" type="ORF">THAPSDRAFT_11941</name>
</gene>
<dbReference type="InParanoid" id="B8CG04"/>
<feature type="compositionally biased region" description="Low complexity" evidence="1">
    <location>
        <begin position="374"/>
        <end position="387"/>
    </location>
</feature>
<feature type="compositionally biased region" description="Polar residues" evidence="1">
    <location>
        <begin position="209"/>
        <end position="243"/>
    </location>
</feature>
<feature type="compositionally biased region" description="Polar residues" evidence="1">
    <location>
        <begin position="288"/>
        <end position="298"/>
    </location>
</feature>
<feature type="compositionally biased region" description="Polar residues" evidence="1">
    <location>
        <begin position="37"/>
        <end position="47"/>
    </location>
</feature>
<feature type="compositionally biased region" description="Basic and acidic residues" evidence="1">
    <location>
        <begin position="113"/>
        <end position="127"/>
    </location>
</feature>
<reference evidence="2 3" key="2">
    <citation type="journal article" date="2008" name="Nature">
        <title>The Phaeodactylum genome reveals the evolutionary history of diatom genomes.</title>
        <authorList>
            <person name="Bowler C."/>
            <person name="Allen A.E."/>
            <person name="Badger J.H."/>
            <person name="Grimwood J."/>
            <person name="Jabbari K."/>
            <person name="Kuo A."/>
            <person name="Maheswari U."/>
            <person name="Martens C."/>
            <person name="Maumus F."/>
            <person name="Otillar R.P."/>
            <person name="Rayko E."/>
            <person name="Salamov A."/>
            <person name="Vandepoele K."/>
            <person name="Beszteri B."/>
            <person name="Gruber A."/>
            <person name="Heijde M."/>
            <person name="Katinka M."/>
            <person name="Mock T."/>
            <person name="Valentin K."/>
            <person name="Verret F."/>
            <person name="Berges J.A."/>
            <person name="Brownlee C."/>
            <person name="Cadoret J.P."/>
            <person name="Chiovitti A."/>
            <person name="Choi C.J."/>
            <person name="Coesel S."/>
            <person name="De Martino A."/>
            <person name="Detter J.C."/>
            <person name="Durkin C."/>
            <person name="Falciatore A."/>
            <person name="Fournet J."/>
            <person name="Haruta M."/>
            <person name="Huysman M.J."/>
            <person name="Jenkins B.D."/>
            <person name="Jiroutova K."/>
            <person name="Jorgensen R.E."/>
            <person name="Joubert Y."/>
            <person name="Kaplan A."/>
            <person name="Kroger N."/>
            <person name="Kroth P.G."/>
            <person name="La Roche J."/>
            <person name="Lindquist E."/>
            <person name="Lommer M."/>
            <person name="Martin-Jezequel V."/>
            <person name="Lopez P.J."/>
            <person name="Lucas S."/>
            <person name="Mangogna M."/>
            <person name="McGinnis K."/>
            <person name="Medlin L.K."/>
            <person name="Montsant A."/>
            <person name="Oudot-Le Secq M.P."/>
            <person name="Napoli C."/>
            <person name="Obornik M."/>
            <person name="Parker M.S."/>
            <person name="Petit J.L."/>
            <person name="Porcel B.M."/>
            <person name="Poulsen N."/>
            <person name="Robison M."/>
            <person name="Rychlewski L."/>
            <person name="Rynearson T.A."/>
            <person name="Schmutz J."/>
            <person name="Shapiro H."/>
            <person name="Siaut M."/>
            <person name="Stanley M."/>
            <person name="Sussman M.R."/>
            <person name="Taylor A.R."/>
            <person name="Vardi A."/>
            <person name="von Dassow P."/>
            <person name="Vyverman W."/>
            <person name="Willis A."/>
            <person name="Wyrwicz L.S."/>
            <person name="Rokhsar D.S."/>
            <person name="Weissenbach J."/>
            <person name="Armbrust E.V."/>
            <person name="Green B.R."/>
            <person name="Van de Peer Y."/>
            <person name="Grigoriev I.V."/>
        </authorList>
    </citation>
    <scope>NUCLEOTIDE SEQUENCE [LARGE SCALE GENOMIC DNA]</scope>
    <source>
        <strain evidence="2 3">CCMP1335</strain>
    </source>
</reference>
<feature type="compositionally biased region" description="Polar residues" evidence="1">
    <location>
        <begin position="360"/>
        <end position="373"/>
    </location>
</feature>
<evidence type="ECO:0000313" key="3">
    <source>
        <dbReference type="Proteomes" id="UP000001449"/>
    </source>
</evidence>
<feature type="compositionally biased region" description="Polar residues" evidence="1">
    <location>
        <begin position="434"/>
        <end position="451"/>
    </location>
</feature>
<dbReference type="Proteomes" id="UP000001449">
    <property type="component" value="Chromosome 22"/>
</dbReference>
<dbReference type="RefSeq" id="XP_002294948.1">
    <property type="nucleotide sequence ID" value="XM_002294912.1"/>
</dbReference>
<dbReference type="EMBL" id="CM000653">
    <property type="protein sequence ID" value="EED87728.1"/>
    <property type="molecule type" value="Genomic_DNA"/>
</dbReference>
<feature type="compositionally biased region" description="Acidic residues" evidence="1">
    <location>
        <begin position="140"/>
        <end position="157"/>
    </location>
</feature>
<evidence type="ECO:0000256" key="1">
    <source>
        <dbReference type="SAM" id="MobiDB-lite"/>
    </source>
</evidence>
<dbReference type="InterPro" id="IPR036322">
    <property type="entry name" value="WD40_repeat_dom_sf"/>
</dbReference>
<feature type="compositionally biased region" description="Low complexity" evidence="1">
    <location>
        <begin position="244"/>
        <end position="265"/>
    </location>
</feature>
<reference evidence="2 3" key="1">
    <citation type="journal article" date="2004" name="Science">
        <title>The genome of the diatom Thalassiosira pseudonana: ecology, evolution, and metabolism.</title>
        <authorList>
            <person name="Armbrust E.V."/>
            <person name="Berges J.A."/>
            <person name="Bowler C."/>
            <person name="Green B.R."/>
            <person name="Martinez D."/>
            <person name="Putnam N.H."/>
            <person name="Zhou S."/>
            <person name="Allen A.E."/>
            <person name="Apt K.E."/>
            <person name="Bechner M."/>
            <person name="Brzezinski M.A."/>
            <person name="Chaal B.K."/>
            <person name="Chiovitti A."/>
            <person name="Davis A.K."/>
            <person name="Demarest M.S."/>
            <person name="Detter J.C."/>
            <person name="Glavina T."/>
            <person name="Goodstein D."/>
            <person name="Hadi M.Z."/>
            <person name="Hellsten U."/>
            <person name="Hildebrand M."/>
            <person name="Jenkins B.D."/>
            <person name="Jurka J."/>
            <person name="Kapitonov V.V."/>
            <person name="Kroger N."/>
            <person name="Lau W.W."/>
            <person name="Lane T.W."/>
            <person name="Larimer F.W."/>
            <person name="Lippmeier J.C."/>
            <person name="Lucas S."/>
            <person name="Medina M."/>
            <person name="Montsant A."/>
            <person name="Obornik M."/>
            <person name="Parker M.S."/>
            <person name="Palenik B."/>
            <person name="Pazour G.J."/>
            <person name="Richardson P.M."/>
            <person name="Rynearson T.A."/>
            <person name="Saito M.A."/>
            <person name="Schwartz D.C."/>
            <person name="Thamatrakoln K."/>
            <person name="Valentin K."/>
            <person name="Vardi A."/>
            <person name="Wilkerson F.P."/>
            <person name="Rokhsar D.S."/>
        </authorList>
    </citation>
    <scope>NUCLEOTIDE SEQUENCE [LARGE SCALE GENOMIC DNA]</scope>
    <source>
        <strain evidence="2 3">CCMP1335</strain>
    </source>
</reference>
<dbReference type="SUPFAM" id="SSF50978">
    <property type="entry name" value="WD40 repeat-like"/>
    <property type="match status" value="1"/>
</dbReference>